<evidence type="ECO:0000313" key="1">
    <source>
        <dbReference type="EMBL" id="EHA49219.1"/>
    </source>
</evidence>
<dbReference type="InParanoid" id="G4ND81"/>
<keyword evidence="2" id="KW-1185">Reference proteome</keyword>
<dbReference type="KEGG" id="mgr:MGG_17482"/>
<dbReference type="RefSeq" id="XP_003718803.1">
    <property type="nucleotide sequence ID" value="XM_003718755.1"/>
</dbReference>
<proteinExistence type="predicted"/>
<dbReference type="AlphaFoldDB" id="G4ND81"/>
<evidence type="ECO:0000313" key="2">
    <source>
        <dbReference type="Proteomes" id="UP000009058"/>
    </source>
</evidence>
<gene>
    <name evidence="1" type="ORF">MGG_17482</name>
</gene>
<dbReference type="OrthoDB" id="5404599at2759"/>
<dbReference type="EMBL" id="CM001235">
    <property type="protein sequence ID" value="EHA49219.1"/>
    <property type="molecule type" value="Genomic_DNA"/>
</dbReference>
<dbReference type="GeneID" id="12985003"/>
<name>G4ND81_PYRO7</name>
<reference evidence="1 2" key="1">
    <citation type="journal article" date="2005" name="Nature">
        <title>The genome sequence of the rice blast fungus Magnaporthe grisea.</title>
        <authorList>
            <person name="Dean R.A."/>
            <person name="Talbot N.J."/>
            <person name="Ebbole D.J."/>
            <person name="Farman M.L."/>
            <person name="Mitchell T.K."/>
            <person name="Orbach M.J."/>
            <person name="Thon M."/>
            <person name="Kulkarni R."/>
            <person name="Xu J.R."/>
            <person name="Pan H."/>
            <person name="Read N.D."/>
            <person name="Lee Y.H."/>
            <person name="Carbone I."/>
            <person name="Brown D."/>
            <person name="Oh Y.Y."/>
            <person name="Donofrio N."/>
            <person name="Jeong J.S."/>
            <person name="Soanes D.M."/>
            <person name="Djonovic S."/>
            <person name="Kolomiets E."/>
            <person name="Rehmeyer C."/>
            <person name="Li W."/>
            <person name="Harding M."/>
            <person name="Kim S."/>
            <person name="Lebrun M.H."/>
            <person name="Bohnert H."/>
            <person name="Coughlan S."/>
            <person name="Butler J."/>
            <person name="Calvo S."/>
            <person name="Ma L.J."/>
            <person name="Nicol R."/>
            <person name="Purcell S."/>
            <person name="Nusbaum C."/>
            <person name="Galagan J.E."/>
            <person name="Birren B.W."/>
        </authorList>
    </citation>
    <scope>NUCLEOTIDE SEQUENCE [LARGE SCALE GENOMIC DNA]</scope>
    <source>
        <strain evidence="2">70-15 / ATCC MYA-4617 / FGSC 8958</strain>
    </source>
</reference>
<feature type="non-terminal residue" evidence="1">
    <location>
        <position position="108"/>
    </location>
</feature>
<dbReference type="VEuPathDB" id="FungiDB:MGG_17482"/>
<accession>G4ND81</accession>
<dbReference type="Proteomes" id="UP000009058">
    <property type="component" value="Chromosome 5"/>
</dbReference>
<sequence>ELQQLSVCEQLGAMVKVWRCLIPDTAPVNTGGVCNRPVNKILRLHPALAGPFHEQNAVQEFQNGCGVKLDSSLMVAFFTRANLHPLNIILSPEPYGRVTAIINWAQSG</sequence>
<organism evidence="1 2">
    <name type="scientific">Pyricularia oryzae (strain 70-15 / ATCC MYA-4617 / FGSC 8958)</name>
    <name type="common">Rice blast fungus</name>
    <name type="synonym">Magnaporthe oryzae</name>
    <dbReference type="NCBI Taxonomy" id="242507"/>
    <lineage>
        <taxon>Eukaryota</taxon>
        <taxon>Fungi</taxon>
        <taxon>Dikarya</taxon>
        <taxon>Ascomycota</taxon>
        <taxon>Pezizomycotina</taxon>
        <taxon>Sordariomycetes</taxon>
        <taxon>Sordariomycetidae</taxon>
        <taxon>Magnaporthales</taxon>
        <taxon>Pyriculariaceae</taxon>
        <taxon>Pyricularia</taxon>
    </lineage>
</organism>
<reference key="2">
    <citation type="submission" date="2011-05" db="EMBL/GenBank/DDBJ databases">
        <title>The Genome Sequence of Magnaporthe oryzae 70-15.</title>
        <authorList>
            <consortium name="The Broad Institute Genome Sequencing Platform"/>
            <person name="Ma L.-J."/>
            <person name="Dead R."/>
            <person name="Young S.K."/>
            <person name="Zeng Q."/>
            <person name="Gargeya S."/>
            <person name="Fitzgerald M."/>
            <person name="Haas B."/>
            <person name="Abouelleil A."/>
            <person name="Alvarado L."/>
            <person name="Arachchi H.M."/>
            <person name="Berlin A."/>
            <person name="Brown A."/>
            <person name="Chapman S.B."/>
            <person name="Chen Z."/>
            <person name="Dunbar C."/>
            <person name="Freedman E."/>
            <person name="Gearin G."/>
            <person name="Gellesch M."/>
            <person name="Goldberg J."/>
            <person name="Griggs A."/>
            <person name="Gujja S."/>
            <person name="Heiman D."/>
            <person name="Howarth C."/>
            <person name="Larson L."/>
            <person name="Lui A."/>
            <person name="MacDonald P.J.P."/>
            <person name="Mehta T."/>
            <person name="Montmayeur A."/>
            <person name="Murphy C."/>
            <person name="Neiman D."/>
            <person name="Pearson M."/>
            <person name="Priest M."/>
            <person name="Roberts A."/>
            <person name="Saif S."/>
            <person name="Shea T."/>
            <person name="Shenoy N."/>
            <person name="Sisk P."/>
            <person name="Stolte C."/>
            <person name="Sykes S."/>
            <person name="Yandava C."/>
            <person name="Wortman J."/>
            <person name="Nusbaum C."/>
            <person name="Birren B."/>
        </authorList>
    </citation>
    <scope>NUCLEOTIDE SEQUENCE</scope>
    <source>
        <strain>70-15</strain>
    </source>
</reference>
<protein>
    <submittedName>
        <fullName evidence="1">Uncharacterized protein</fullName>
    </submittedName>
</protein>